<name>A0A1T3P6P5_9ACTN</name>
<sequence>MHRPVVRPDRGGPGAGHGVAAAGVARCGRAFRGARGAGDPAPQGRPADDRAPARRGRSTVIGPAHPGGSYRPQAELGGVPAEVRRLEIQAELSWAHEWRVVRDTAPAVAGAVLDAGCGTGAVTRRLRTELADPRTRLVGLDADERLLAVARAEAPAAGIDYVAGDLTEPPLPARSFDLVLARYVFQHLADPVGAARALAALLRPGGTLAVIDVDAGLWGCADPDLSALCADAYRALGTAQAADGGDRLVARRLPRILRRAGLTEVGVRPFAYTGDEVGGAAALAPQLSPERLLPLVERGALGLGTYARAMAAWERFVAADGFTLILGFAVVGRVPVP</sequence>
<evidence type="ECO:0000256" key="1">
    <source>
        <dbReference type="SAM" id="MobiDB-lite"/>
    </source>
</evidence>
<dbReference type="GO" id="GO:0008757">
    <property type="term" value="F:S-adenosylmethionine-dependent methyltransferase activity"/>
    <property type="evidence" value="ECO:0007669"/>
    <property type="project" value="InterPro"/>
</dbReference>
<feature type="region of interest" description="Disordered" evidence="1">
    <location>
        <begin position="32"/>
        <end position="75"/>
    </location>
</feature>
<evidence type="ECO:0000313" key="3">
    <source>
        <dbReference type="EMBL" id="OPC84615.1"/>
    </source>
</evidence>
<dbReference type="Proteomes" id="UP000190037">
    <property type="component" value="Unassembled WGS sequence"/>
</dbReference>
<dbReference type="InterPro" id="IPR029063">
    <property type="entry name" value="SAM-dependent_MTases_sf"/>
</dbReference>
<dbReference type="GO" id="GO:0017000">
    <property type="term" value="P:antibiotic biosynthetic process"/>
    <property type="evidence" value="ECO:0007669"/>
    <property type="project" value="UniProtKB-ARBA"/>
</dbReference>
<evidence type="ECO:0000313" key="4">
    <source>
        <dbReference type="Proteomes" id="UP000190037"/>
    </source>
</evidence>
<organism evidence="3 4">
    <name type="scientific">Embleya scabrispora</name>
    <dbReference type="NCBI Taxonomy" id="159449"/>
    <lineage>
        <taxon>Bacteria</taxon>
        <taxon>Bacillati</taxon>
        <taxon>Actinomycetota</taxon>
        <taxon>Actinomycetes</taxon>
        <taxon>Kitasatosporales</taxon>
        <taxon>Streptomycetaceae</taxon>
        <taxon>Embleya</taxon>
    </lineage>
</organism>
<dbReference type="Gene3D" id="3.40.50.150">
    <property type="entry name" value="Vaccinia Virus protein VP39"/>
    <property type="match status" value="1"/>
</dbReference>
<dbReference type="InterPro" id="IPR013216">
    <property type="entry name" value="Methyltransf_11"/>
</dbReference>
<proteinExistence type="predicted"/>
<comment type="caution">
    <text evidence="3">The sequence shown here is derived from an EMBL/GenBank/DDBJ whole genome shotgun (WGS) entry which is preliminary data.</text>
</comment>
<protein>
    <recommendedName>
        <fullName evidence="2">Methyltransferase type 11 domain-containing protein</fullName>
    </recommendedName>
</protein>
<dbReference type="SUPFAM" id="SSF53335">
    <property type="entry name" value="S-adenosyl-L-methionine-dependent methyltransferases"/>
    <property type="match status" value="1"/>
</dbReference>
<reference evidence="3 4" key="1">
    <citation type="submission" date="2017-03" db="EMBL/GenBank/DDBJ databases">
        <title>Draft genome sequence of Streptomyces scabrisporus NF3, endophyte isolated from Amphipterygium adstringens.</title>
        <authorList>
            <person name="Vazquez M."/>
            <person name="Ceapa C.D."/>
            <person name="Rodriguez Luna D."/>
            <person name="Sanchez Esquivel S."/>
        </authorList>
    </citation>
    <scope>NUCLEOTIDE SEQUENCE [LARGE SCALE GENOMIC DNA]</scope>
    <source>
        <strain evidence="3 4">NF3</strain>
    </source>
</reference>
<gene>
    <name evidence="3" type="ORF">B4N89_30125</name>
</gene>
<feature type="region of interest" description="Disordered" evidence="1">
    <location>
        <begin position="1"/>
        <end position="20"/>
    </location>
</feature>
<evidence type="ECO:0000259" key="2">
    <source>
        <dbReference type="Pfam" id="PF08241"/>
    </source>
</evidence>
<keyword evidence="4" id="KW-1185">Reference proteome</keyword>
<dbReference type="AlphaFoldDB" id="A0A1T3P6P5"/>
<feature type="compositionally biased region" description="Low complexity" evidence="1">
    <location>
        <begin position="32"/>
        <end position="45"/>
    </location>
</feature>
<dbReference type="STRING" id="159449.B4N89_30125"/>
<feature type="compositionally biased region" description="Basic and acidic residues" evidence="1">
    <location>
        <begin position="1"/>
        <end position="10"/>
    </location>
</feature>
<accession>A0A1T3P6P5</accession>
<dbReference type="PANTHER" id="PTHR43861">
    <property type="entry name" value="TRANS-ACONITATE 2-METHYLTRANSFERASE-RELATED"/>
    <property type="match status" value="1"/>
</dbReference>
<feature type="domain" description="Methyltransferase type 11" evidence="2">
    <location>
        <begin position="113"/>
        <end position="209"/>
    </location>
</feature>
<dbReference type="EMBL" id="MWQN01000001">
    <property type="protein sequence ID" value="OPC84615.1"/>
    <property type="molecule type" value="Genomic_DNA"/>
</dbReference>
<dbReference type="Pfam" id="PF08241">
    <property type="entry name" value="Methyltransf_11"/>
    <property type="match status" value="1"/>
</dbReference>
<dbReference type="CDD" id="cd02440">
    <property type="entry name" value="AdoMet_MTases"/>
    <property type="match status" value="1"/>
</dbReference>